<dbReference type="InterPro" id="IPR036869">
    <property type="entry name" value="J_dom_sf"/>
</dbReference>
<accession>A0AAW0EPG7</accession>
<gene>
    <name evidence="4" type="ORF">NESM_000482200</name>
</gene>
<protein>
    <submittedName>
        <fullName evidence="4">DNAj-like protein</fullName>
    </submittedName>
</protein>
<dbReference type="EMBL" id="JAECZO010000056">
    <property type="protein sequence ID" value="KAK7195541.1"/>
    <property type="molecule type" value="Genomic_DNA"/>
</dbReference>
<dbReference type="SMART" id="SM00271">
    <property type="entry name" value="DnaJ"/>
    <property type="match status" value="1"/>
</dbReference>
<dbReference type="FunFam" id="1.10.10.60:FF:000597">
    <property type="entry name" value="Putative DNAj-like protein"/>
    <property type="match status" value="1"/>
</dbReference>
<dbReference type="PROSITE" id="PS50076">
    <property type="entry name" value="DNAJ_2"/>
    <property type="match status" value="1"/>
</dbReference>
<dbReference type="InterPro" id="IPR001623">
    <property type="entry name" value="DnaJ_domain"/>
</dbReference>
<dbReference type="PANTHER" id="PTHR43999:SF1">
    <property type="entry name" value="DNAJ HOMOLOG SUBFAMILY C MEMBER 2"/>
    <property type="match status" value="1"/>
</dbReference>
<dbReference type="SUPFAM" id="SSF46689">
    <property type="entry name" value="Homeodomain-like"/>
    <property type="match status" value="2"/>
</dbReference>
<keyword evidence="1" id="KW-0175">Coiled coil</keyword>
<comment type="caution">
    <text evidence="4">The sequence shown here is derived from an EMBL/GenBank/DDBJ whole genome shotgun (WGS) entry which is preliminary data.</text>
</comment>
<dbReference type="InterPro" id="IPR044634">
    <property type="entry name" value="Zuotin/DnaJC2"/>
</dbReference>
<dbReference type="Proteomes" id="UP001430356">
    <property type="component" value="Unassembled WGS sequence"/>
</dbReference>
<dbReference type="GO" id="GO:0005829">
    <property type="term" value="C:cytosol"/>
    <property type="evidence" value="ECO:0007669"/>
    <property type="project" value="TreeGrafter"/>
</dbReference>
<dbReference type="AlphaFoldDB" id="A0AAW0EPG7"/>
<dbReference type="Gene3D" id="1.10.10.60">
    <property type="entry name" value="Homeodomain-like"/>
    <property type="match status" value="2"/>
</dbReference>
<evidence type="ECO:0000313" key="5">
    <source>
        <dbReference type="Proteomes" id="UP001430356"/>
    </source>
</evidence>
<keyword evidence="5" id="KW-1185">Reference proteome</keyword>
<feature type="coiled-coil region" evidence="1">
    <location>
        <begin position="306"/>
        <end position="377"/>
    </location>
</feature>
<dbReference type="InterPro" id="IPR009057">
    <property type="entry name" value="Homeodomain-like_sf"/>
</dbReference>
<dbReference type="InterPro" id="IPR001005">
    <property type="entry name" value="SANT/Myb"/>
</dbReference>
<feature type="compositionally biased region" description="Gly residues" evidence="2">
    <location>
        <begin position="88"/>
        <end position="97"/>
    </location>
</feature>
<dbReference type="CDD" id="cd06257">
    <property type="entry name" value="DnaJ"/>
    <property type="match status" value="1"/>
</dbReference>
<dbReference type="InterPro" id="IPR018253">
    <property type="entry name" value="DnaJ_domain_CS"/>
</dbReference>
<dbReference type="PANTHER" id="PTHR43999">
    <property type="entry name" value="DNAJ HOMOLOG SUBFAMILY C MEMBER 2"/>
    <property type="match status" value="1"/>
</dbReference>
<organism evidence="4 5">
    <name type="scientific">Novymonas esmeraldas</name>
    <dbReference type="NCBI Taxonomy" id="1808958"/>
    <lineage>
        <taxon>Eukaryota</taxon>
        <taxon>Discoba</taxon>
        <taxon>Euglenozoa</taxon>
        <taxon>Kinetoplastea</taxon>
        <taxon>Metakinetoplastina</taxon>
        <taxon>Trypanosomatida</taxon>
        <taxon>Trypanosomatidae</taxon>
        <taxon>Novymonas</taxon>
    </lineage>
</organism>
<dbReference type="FunFam" id="1.10.10.60:FF:000596">
    <property type="entry name" value="Putative DNAj-like protein"/>
    <property type="match status" value="1"/>
</dbReference>
<sequence length="655" mass="74124">MQVLSLSLPVLHPGDAALEFPPARAGVADAPPLLHRWIEAYRAIPQGEAYCRAVALTTQLRHEEARMQHAHADPAVAQLWAAEDVDGSAGGADGKGANGVDDEDAAGDGGRYQSSSRKKKFVKLTDEDMLIDWYEVLKLEHQDGATEEQIKAAYRRRCLETHPDKQQNHSDELFKQVQRAFDILGDPDARQTYDSSRPFDDAIPGEQVEAEAFFTTFGPVFERNKKWSSTPGMPSLGTDKAPHAEVLRFYDRWTSFHSWRDFSHLADLEEIDDNMCREEKRYYQRENERQLNHFHKEEQKRIRLLVERARKNDPRLRRRREEEEEKRLKEVQERESFRLQLAAEESRRRAEAVRKVKEKEEAELRAQQEEKQAMREAYTSVLGFFGERGLLDNVMTNKLFTDRVRRPNVQWLFSKITNAAEAQKLRDVLLASATERQPRTGDAESKDIEGAEEVEVVARFNAFVLKMEKRCGVNRYGEAVKKVQDGEDVAKKEVAAAPKPPVDVGPAWTEEDLSRLQKATAKYPPGSVDRWIKICDVLRHRFTEEQAMAKVSELTAALHNAGSGNPTAAAAAASLSHASAAGAAAISSAAAAAAASSSVEDWSLKQQKQLEQGLRDLKDYKEKDKYQKIAKMVEGKTAKECFERFKFLCSVNKKK</sequence>
<evidence type="ECO:0000256" key="1">
    <source>
        <dbReference type="SAM" id="Coils"/>
    </source>
</evidence>
<dbReference type="GO" id="GO:0051083">
    <property type="term" value="P:'de novo' cotranslational protein folding"/>
    <property type="evidence" value="ECO:0007669"/>
    <property type="project" value="InterPro"/>
</dbReference>
<dbReference type="PROSITE" id="PS00636">
    <property type="entry name" value="DNAJ_1"/>
    <property type="match status" value="1"/>
</dbReference>
<dbReference type="GO" id="GO:0030544">
    <property type="term" value="F:Hsp70 protein binding"/>
    <property type="evidence" value="ECO:0007669"/>
    <property type="project" value="InterPro"/>
</dbReference>
<dbReference type="InterPro" id="IPR054076">
    <property type="entry name" value="ZUO1-like_ZHD"/>
</dbReference>
<dbReference type="SUPFAM" id="SSF46565">
    <property type="entry name" value="Chaperone J-domain"/>
    <property type="match status" value="1"/>
</dbReference>
<dbReference type="Pfam" id="PF21884">
    <property type="entry name" value="ZUO1-like_ZHD"/>
    <property type="match status" value="1"/>
</dbReference>
<name>A0AAW0EPG7_9TRYP</name>
<feature type="region of interest" description="Disordered" evidence="2">
    <location>
        <begin position="87"/>
        <end position="118"/>
    </location>
</feature>
<evidence type="ECO:0000256" key="2">
    <source>
        <dbReference type="SAM" id="MobiDB-lite"/>
    </source>
</evidence>
<reference evidence="4 5" key="1">
    <citation type="journal article" date="2021" name="MBio">
        <title>A New Model Trypanosomatid, Novymonas esmeraldas: Genomic Perception of Its 'Candidatus Pandoraea novymonadis' Endosymbiont.</title>
        <authorList>
            <person name="Zakharova A."/>
            <person name="Saura A."/>
            <person name="Butenko A."/>
            <person name="Podesvova L."/>
            <person name="Warmusova S."/>
            <person name="Kostygov A.Y."/>
            <person name="Nenarokova A."/>
            <person name="Lukes J."/>
            <person name="Opperdoes F.R."/>
            <person name="Yurchenko V."/>
        </authorList>
    </citation>
    <scope>NUCLEOTIDE SEQUENCE [LARGE SCALE GENOMIC DNA]</scope>
    <source>
        <strain evidence="4 5">E262AT.01</strain>
    </source>
</reference>
<dbReference type="Gene3D" id="1.10.287.110">
    <property type="entry name" value="DnaJ domain"/>
    <property type="match status" value="1"/>
</dbReference>
<dbReference type="CDD" id="cd00167">
    <property type="entry name" value="SANT"/>
    <property type="match status" value="1"/>
</dbReference>
<dbReference type="SMART" id="SM00717">
    <property type="entry name" value="SANT"/>
    <property type="match status" value="2"/>
</dbReference>
<evidence type="ECO:0000259" key="3">
    <source>
        <dbReference type="PROSITE" id="PS50076"/>
    </source>
</evidence>
<proteinExistence type="predicted"/>
<dbReference type="Pfam" id="PF23082">
    <property type="entry name" value="Myb_DNA-binding_2"/>
    <property type="match status" value="1"/>
</dbReference>
<dbReference type="GO" id="GO:0006450">
    <property type="term" value="P:regulation of translational fidelity"/>
    <property type="evidence" value="ECO:0007669"/>
    <property type="project" value="InterPro"/>
</dbReference>
<dbReference type="GO" id="GO:0043022">
    <property type="term" value="F:ribosome binding"/>
    <property type="evidence" value="ECO:0007669"/>
    <property type="project" value="InterPro"/>
</dbReference>
<evidence type="ECO:0000313" key="4">
    <source>
        <dbReference type="EMBL" id="KAK7195541.1"/>
    </source>
</evidence>
<feature type="domain" description="J" evidence="3">
    <location>
        <begin position="132"/>
        <end position="197"/>
    </location>
</feature>
<dbReference type="Pfam" id="PF00226">
    <property type="entry name" value="DnaJ"/>
    <property type="match status" value="1"/>
</dbReference>